<dbReference type="EMBL" id="AP003452">
    <property type="protein sequence ID" value="BAD82531.1"/>
    <property type="molecule type" value="Genomic_DNA"/>
</dbReference>
<feature type="compositionally biased region" description="Basic residues" evidence="1">
    <location>
        <begin position="160"/>
        <end position="174"/>
    </location>
</feature>
<protein>
    <submittedName>
        <fullName evidence="3">Uncharacterized protein</fullName>
    </submittedName>
</protein>
<gene>
    <name evidence="3" type="ORF">P0478H03.48</name>
</gene>
<accession>Q5N7L9</accession>
<dbReference type="AlphaFoldDB" id="Q5N7L9"/>
<reference evidence="3" key="1">
    <citation type="journal article" date="2002" name="Nature">
        <title>The genome sequence and structure of rice chromosome 1.</title>
        <authorList>
            <person name="Sasaki T."/>
            <person name="Matsumoto T."/>
            <person name="Yamamoto K."/>
            <person name="Sakata K."/>
            <person name="Baba T."/>
            <person name="Katayose Y."/>
            <person name="Wu J."/>
            <person name="Niimura Y."/>
            <person name="Cheng Z."/>
            <person name="Nagamura Y."/>
            <person name="Antonio B.A."/>
            <person name="Kanamori H."/>
            <person name="Hosokawa S."/>
            <person name="Masukawa M."/>
            <person name="Arikawa K."/>
            <person name="Chiden Y."/>
            <person name="Hayashi M."/>
            <person name="Okamoto M."/>
            <person name="Ando T."/>
            <person name="Aoki H."/>
            <person name="Arita K."/>
            <person name="Hamada M."/>
            <person name="Harada C."/>
            <person name="Hijishita S."/>
            <person name="Honda M."/>
            <person name="Ichikawa Y."/>
            <person name="Idonuma A."/>
            <person name="Iijima M."/>
            <person name="Ikeda M."/>
            <person name="Ikeno M."/>
            <person name="Itoh S."/>
            <person name="Itoh T."/>
            <person name="Itoh Y."/>
            <person name="Itoh Y."/>
            <person name="Iwabuchi A."/>
            <person name="Kamiya K."/>
            <person name="Karasawa W."/>
            <person name="Katagiri S."/>
            <person name="Kikuta A."/>
            <person name="Kobayashi N."/>
            <person name="Kono I."/>
            <person name="Machita K."/>
            <person name="Maehara T."/>
            <person name="Mizuno H."/>
            <person name="Mizubayashi T."/>
            <person name="Mukai Y."/>
            <person name="Nagasaki H."/>
            <person name="Nakashima M."/>
            <person name="Nakama Y."/>
            <person name="Nakamichi Y."/>
            <person name="Nakamura M."/>
            <person name="Namiki N."/>
            <person name="Negishi M."/>
            <person name="Ohta I."/>
            <person name="Ono N."/>
            <person name="Saji S."/>
            <person name="Sakai K."/>
            <person name="Shibata M."/>
            <person name="Shimokawa T."/>
            <person name="Shomura A."/>
            <person name="Song J."/>
            <person name="Takazaki Y."/>
            <person name="Terasawa K."/>
            <person name="Tsuji K."/>
            <person name="Waki K."/>
            <person name="Yamagata H."/>
            <person name="Yamane H."/>
            <person name="Yoshiki S."/>
            <person name="Yoshihara R."/>
            <person name="Yukawa K."/>
            <person name="Zhong H."/>
            <person name="Iwama H."/>
            <person name="Endo T."/>
            <person name="Ito H."/>
            <person name="Hahn J.H."/>
            <person name="Kim H.I."/>
            <person name="Eun M.Y."/>
            <person name="Yano M."/>
            <person name="Jiang J."/>
            <person name="Gojobori T."/>
        </authorList>
    </citation>
    <scope>NUCLEOTIDE SEQUENCE</scope>
</reference>
<feature type="transmembrane region" description="Helical" evidence="2">
    <location>
        <begin position="63"/>
        <end position="87"/>
    </location>
</feature>
<evidence type="ECO:0000256" key="1">
    <source>
        <dbReference type="SAM" id="MobiDB-lite"/>
    </source>
</evidence>
<keyword evidence="2" id="KW-1133">Transmembrane helix</keyword>
<proteinExistence type="predicted"/>
<feature type="region of interest" description="Disordered" evidence="1">
    <location>
        <begin position="143"/>
        <end position="180"/>
    </location>
</feature>
<keyword evidence="2" id="KW-0812">Transmembrane</keyword>
<organism evidence="3">
    <name type="scientific">Oryza sativa subsp. japonica</name>
    <name type="common">Rice</name>
    <dbReference type="NCBI Taxonomy" id="39947"/>
    <lineage>
        <taxon>Eukaryota</taxon>
        <taxon>Viridiplantae</taxon>
        <taxon>Streptophyta</taxon>
        <taxon>Embryophyta</taxon>
        <taxon>Tracheophyta</taxon>
        <taxon>Spermatophyta</taxon>
        <taxon>Magnoliopsida</taxon>
        <taxon>Liliopsida</taxon>
        <taxon>Poales</taxon>
        <taxon>Poaceae</taxon>
        <taxon>BOP clade</taxon>
        <taxon>Oryzoideae</taxon>
        <taxon>Oryzeae</taxon>
        <taxon>Oryzinae</taxon>
        <taxon>Oryza</taxon>
        <taxon>Oryza sativa</taxon>
    </lineage>
</organism>
<name>Q5N7L9_ORYSJ</name>
<evidence type="ECO:0000313" key="3">
    <source>
        <dbReference type="EMBL" id="BAD82531.1"/>
    </source>
</evidence>
<evidence type="ECO:0000256" key="2">
    <source>
        <dbReference type="SAM" id="Phobius"/>
    </source>
</evidence>
<keyword evidence="2" id="KW-0472">Membrane</keyword>
<sequence length="180" mass="19054">MASGGGRRRGAATKLRGGRWRVEWQRVATIKNAQSNYLSMDSFLATISDSVAATIRKVSRACLVMACGAAAAASVAVAAHLLFFSLLVRGVAGAAAGGAVAGELIGQGCRPPCSLILDMNLRGIDVEATEEVRSNCPRIVVGEDERASGGGGKPLAERRGWRRPRQGRRAHLRRERSDDA</sequence>
<dbReference type="Proteomes" id="UP000817658">
    <property type="component" value="Chromosome 1"/>
</dbReference>